<accession>A0A1Y2I7F9</accession>
<reference evidence="6 7" key="1">
    <citation type="journal article" date="2015" name="Biotechnol. Biofuels">
        <title>Enhanced degradation of softwood versus hardwood by the white-rot fungus Pycnoporus coccineus.</title>
        <authorList>
            <person name="Couturier M."/>
            <person name="Navarro D."/>
            <person name="Chevret D."/>
            <person name="Henrissat B."/>
            <person name="Piumi F."/>
            <person name="Ruiz-Duenas F.J."/>
            <person name="Martinez A.T."/>
            <person name="Grigoriev I.V."/>
            <person name="Riley R."/>
            <person name="Lipzen A."/>
            <person name="Berrin J.G."/>
            <person name="Master E.R."/>
            <person name="Rosso M.N."/>
        </authorList>
    </citation>
    <scope>NUCLEOTIDE SEQUENCE [LARGE SCALE GENOMIC DNA]</scope>
    <source>
        <strain evidence="6 7">BRFM310</strain>
    </source>
</reference>
<gene>
    <name evidence="6" type="ORF">PYCCODRAFT_1379388</name>
</gene>
<sequence length="212" mass="24314">MPHPTSRLSSPCKVCATPTTYWCNRCHVIFYCTIHHAITDWPRHRRECISFQVSPPPTPVPTANVVPSVVRPPMSLPSGYTSRVRALLLKPSIEHVQYITIPYRVTFPTAFAEVTPEVGFYFTECEPQYTLYTKGLDGRVLRNPFQIWYCPNSFKRFSPVNHPVARLAHGLARKAWYGPVVILKYSGILRQSYWDVNEGDLAILSRYFAICH</sequence>
<keyword evidence="1" id="KW-0479">Metal-binding</keyword>
<evidence type="ECO:0000256" key="2">
    <source>
        <dbReference type="ARBA" id="ARBA00022771"/>
    </source>
</evidence>
<feature type="domain" description="MYND-type" evidence="5">
    <location>
        <begin position="12"/>
        <end position="48"/>
    </location>
</feature>
<evidence type="ECO:0000256" key="3">
    <source>
        <dbReference type="ARBA" id="ARBA00022833"/>
    </source>
</evidence>
<evidence type="ECO:0000256" key="1">
    <source>
        <dbReference type="ARBA" id="ARBA00022723"/>
    </source>
</evidence>
<dbReference type="GO" id="GO:0008270">
    <property type="term" value="F:zinc ion binding"/>
    <property type="evidence" value="ECO:0007669"/>
    <property type="project" value="UniProtKB-KW"/>
</dbReference>
<evidence type="ECO:0000259" key="5">
    <source>
        <dbReference type="PROSITE" id="PS50865"/>
    </source>
</evidence>
<dbReference type="Gene3D" id="6.10.140.2220">
    <property type="match status" value="1"/>
</dbReference>
<organism evidence="6 7">
    <name type="scientific">Trametes coccinea (strain BRFM310)</name>
    <name type="common">Pycnoporus coccineus</name>
    <dbReference type="NCBI Taxonomy" id="1353009"/>
    <lineage>
        <taxon>Eukaryota</taxon>
        <taxon>Fungi</taxon>
        <taxon>Dikarya</taxon>
        <taxon>Basidiomycota</taxon>
        <taxon>Agaricomycotina</taxon>
        <taxon>Agaricomycetes</taxon>
        <taxon>Polyporales</taxon>
        <taxon>Polyporaceae</taxon>
        <taxon>Trametes</taxon>
    </lineage>
</organism>
<evidence type="ECO:0000313" key="6">
    <source>
        <dbReference type="EMBL" id="OSC96330.1"/>
    </source>
</evidence>
<dbReference type="AlphaFoldDB" id="A0A1Y2I7F9"/>
<dbReference type="Proteomes" id="UP000193067">
    <property type="component" value="Unassembled WGS sequence"/>
</dbReference>
<protein>
    <recommendedName>
        <fullName evidence="5">MYND-type domain-containing protein</fullName>
    </recommendedName>
</protein>
<keyword evidence="3" id="KW-0862">Zinc</keyword>
<proteinExistence type="predicted"/>
<keyword evidence="2 4" id="KW-0863">Zinc-finger</keyword>
<dbReference type="PROSITE" id="PS50865">
    <property type="entry name" value="ZF_MYND_2"/>
    <property type="match status" value="1"/>
</dbReference>
<dbReference type="PROSITE" id="PS01360">
    <property type="entry name" value="ZF_MYND_1"/>
    <property type="match status" value="1"/>
</dbReference>
<dbReference type="EMBL" id="KZ084189">
    <property type="protein sequence ID" value="OSC96330.1"/>
    <property type="molecule type" value="Genomic_DNA"/>
</dbReference>
<dbReference type="STRING" id="1353009.A0A1Y2I7F9"/>
<keyword evidence="7" id="KW-1185">Reference proteome</keyword>
<dbReference type="Pfam" id="PF01753">
    <property type="entry name" value="zf-MYND"/>
    <property type="match status" value="1"/>
</dbReference>
<dbReference type="SUPFAM" id="SSF144232">
    <property type="entry name" value="HIT/MYND zinc finger-like"/>
    <property type="match status" value="1"/>
</dbReference>
<evidence type="ECO:0000313" key="7">
    <source>
        <dbReference type="Proteomes" id="UP000193067"/>
    </source>
</evidence>
<name>A0A1Y2I7F9_TRAC3</name>
<dbReference type="InterPro" id="IPR002893">
    <property type="entry name" value="Znf_MYND"/>
</dbReference>
<dbReference type="OrthoDB" id="2724453at2759"/>
<evidence type="ECO:0000256" key="4">
    <source>
        <dbReference type="PROSITE-ProRule" id="PRU00134"/>
    </source>
</evidence>